<evidence type="ECO:0000313" key="2">
    <source>
        <dbReference type="Proteomes" id="UP001620460"/>
    </source>
</evidence>
<dbReference type="RefSeq" id="WP_404633682.1">
    <property type="nucleotide sequence ID" value="NZ_JADIKM010000003.1"/>
</dbReference>
<accession>A0ABW8JUJ0</accession>
<name>A0ABW8JUJ0_9GAMM</name>
<reference evidence="1 2" key="1">
    <citation type="submission" date="2020-10" db="EMBL/GenBank/DDBJ databases">
        <title>Phylogeny of dyella-like bacteria.</title>
        <authorList>
            <person name="Fu J."/>
        </authorList>
    </citation>
    <scope>NUCLEOTIDE SEQUENCE [LARGE SCALE GENOMIC DNA]</scope>
    <source>
        <strain evidence="1 2">Gsoil3046</strain>
    </source>
</reference>
<organism evidence="1 2">
    <name type="scientific">Dyella ginsengisoli</name>
    <dbReference type="NCBI Taxonomy" id="363848"/>
    <lineage>
        <taxon>Bacteria</taxon>
        <taxon>Pseudomonadati</taxon>
        <taxon>Pseudomonadota</taxon>
        <taxon>Gammaproteobacteria</taxon>
        <taxon>Lysobacterales</taxon>
        <taxon>Rhodanobacteraceae</taxon>
        <taxon>Dyella</taxon>
    </lineage>
</organism>
<gene>
    <name evidence="1" type="ORF">ISP17_12685</name>
</gene>
<protein>
    <submittedName>
        <fullName evidence="1">Uncharacterized protein</fullName>
    </submittedName>
</protein>
<evidence type="ECO:0000313" key="1">
    <source>
        <dbReference type="EMBL" id="MFK2904813.1"/>
    </source>
</evidence>
<dbReference type="Proteomes" id="UP001620460">
    <property type="component" value="Unassembled WGS sequence"/>
</dbReference>
<sequence length="240" mass="26385">MRVRPDKRTSSPIRRLLSLGLIFLATARVALAGEVDLLKGGPVNAATLAEAANHFMAMGEPAAGEALEHIAQTNAVERARSPMEWEAAMEVSHRLGWLCQILWPAKPGSARRPPGFGGLAYFEDRHDVGDWPLLPLAQVGPYYVVLSDSYILAGVPERAEDYLRRCEASGVFRTHKLPVPTRSEAERALKPLRTSAAWRRVWDGSSGNAVEADAWAFVWRQAESIEANGQHQQSAADKRP</sequence>
<proteinExistence type="predicted"/>
<comment type="caution">
    <text evidence="1">The sequence shown here is derived from an EMBL/GenBank/DDBJ whole genome shotgun (WGS) entry which is preliminary data.</text>
</comment>
<dbReference type="EMBL" id="JADIKM010000003">
    <property type="protein sequence ID" value="MFK2904813.1"/>
    <property type="molecule type" value="Genomic_DNA"/>
</dbReference>
<keyword evidence="2" id="KW-1185">Reference proteome</keyword>